<organism evidence="3 4">
    <name type="scientific">Sphenodon punctatus</name>
    <name type="common">Tuatara</name>
    <name type="synonym">Hatteria punctata</name>
    <dbReference type="NCBI Taxonomy" id="8508"/>
    <lineage>
        <taxon>Eukaryota</taxon>
        <taxon>Metazoa</taxon>
        <taxon>Chordata</taxon>
        <taxon>Craniata</taxon>
        <taxon>Vertebrata</taxon>
        <taxon>Euteleostomi</taxon>
        <taxon>Lepidosauria</taxon>
        <taxon>Sphenodontia</taxon>
        <taxon>Sphenodontidae</taxon>
        <taxon>Sphenodon</taxon>
    </lineage>
</organism>
<dbReference type="PANTHER" id="PTHR48081">
    <property type="entry name" value="AB HYDROLASE SUPERFAMILY PROTEIN C4A8.06C"/>
    <property type="match status" value="1"/>
</dbReference>
<keyword evidence="1" id="KW-0378">Hydrolase</keyword>
<dbReference type="SUPFAM" id="SSF53474">
    <property type="entry name" value="alpha/beta-Hydrolases"/>
    <property type="match status" value="1"/>
</dbReference>
<dbReference type="Gene3D" id="3.40.50.1820">
    <property type="entry name" value="alpha/beta hydrolase"/>
    <property type="match status" value="1"/>
</dbReference>
<sequence>RYTQEGKKLGEDPKLYMKDLEFANVPVRIYQPKAASANQRRGLIFFHGGGWMFGSINSYDRVCRYIARESESVVLSVGYRLAPERKYPSQYKDCFVATAQFMMTAKDYGVDPTRIILGGDSAGGNIAASVCQALVSRPHLPKPLAQILIYPGLQAIDFCLPSYQQNRAVPILYRDDVISTALKYLNTDLSVLENVVRGSHVPIDIKEKFGKWVNADNIPNEFKVRGYKPPSPTSYLNDVYEAVKQALETTFSPLLAEDSIIRHLPQTYILTCEYDVLRDDGLLYKKRLKDNGVLVTWYHIEDGFHGVLSLFDGFLSFPSGKKGVDNIVNFLNGL</sequence>
<proteinExistence type="predicted"/>
<name>A0A8D0GPN3_SPHPU</name>
<feature type="domain" description="Alpha/beta hydrolase fold-3" evidence="2">
    <location>
        <begin position="237"/>
        <end position="308"/>
    </location>
</feature>
<dbReference type="InterPro" id="IPR029058">
    <property type="entry name" value="AB_hydrolase_fold"/>
</dbReference>
<accession>A0A8D0GPN3</accession>
<dbReference type="Ensembl" id="ENSSPUT00000010724.1">
    <property type="protein sequence ID" value="ENSSPUP00000010068.1"/>
    <property type="gene ID" value="ENSSPUG00000007795.1"/>
</dbReference>
<evidence type="ECO:0000313" key="4">
    <source>
        <dbReference type="Proteomes" id="UP000694392"/>
    </source>
</evidence>
<dbReference type="PANTHER" id="PTHR48081:SF32">
    <property type="entry name" value="ALPHA_BETA HYDROLASE FOLD-3 DOMAIN-CONTAINING PROTEIN"/>
    <property type="match status" value="1"/>
</dbReference>
<protein>
    <recommendedName>
        <fullName evidence="2">Alpha/beta hydrolase fold-3 domain-containing protein</fullName>
    </recommendedName>
</protein>
<dbReference type="InterPro" id="IPR050300">
    <property type="entry name" value="GDXG_lipolytic_enzyme"/>
</dbReference>
<dbReference type="AlphaFoldDB" id="A0A8D0GPN3"/>
<dbReference type="GO" id="GO:0016787">
    <property type="term" value="F:hydrolase activity"/>
    <property type="evidence" value="ECO:0007669"/>
    <property type="project" value="UniProtKB-KW"/>
</dbReference>
<dbReference type="OMA" id="TLWVICS"/>
<reference evidence="3" key="1">
    <citation type="submission" date="2025-08" db="UniProtKB">
        <authorList>
            <consortium name="Ensembl"/>
        </authorList>
    </citation>
    <scope>IDENTIFICATION</scope>
</reference>
<dbReference type="InterPro" id="IPR013094">
    <property type="entry name" value="AB_hydrolase_3"/>
</dbReference>
<keyword evidence="4" id="KW-1185">Reference proteome</keyword>
<dbReference type="Pfam" id="PF07859">
    <property type="entry name" value="Abhydrolase_3"/>
    <property type="match status" value="2"/>
</dbReference>
<dbReference type="Proteomes" id="UP000694392">
    <property type="component" value="Unplaced"/>
</dbReference>
<evidence type="ECO:0000313" key="3">
    <source>
        <dbReference type="Ensembl" id="ENSSPUP00000010068.1"/>
    </source>
</evidence>
<evidence type="ECO:0000259" key="2">
    <source>
        <dbReference type="Pfam" id="PF07859"/>
    </source>
</evidence>
<feature type="domain" description="Alpha/beta hydrolase fold-3" evidence="2">
    <location>
        <begin position="43"/>
        <end position="185"/>
    </location>
</feature>
<reference evidence="3" key="2">
    <citation type="submission" date="2025-09" db="UniProtKB">
        <authorList>
            <consortium name="Ensembl"/>
        </authorList>
    </citation>
    <scope>IDENTIFICATION</scope>
</reference>
<dbReference type="GeneTree" id="ENSGT00940000164442"/>
<evidence type="ECO:0000256" key="1">
    <source>
        <dbReference type="ARBA" id="ARBA00022801"/>
    </source>
</evidence>